<protein>
    <submittedName>
        <fullName evidence="3">DDE-type integrase/transposase/recombinase</fullName>
    </submittedName>
</protein>
<comment type="caution">
    <text evidence="3">The sequence shown here is derived from an EMBL/GenBank/DDBJ whole genome shotgun (WGS) entry which is preliminary data.</text>
</comment>
<dbReference type="Pfam" id="PF09299">
    <property type="entry name" value="Mu-transpos_C"/>
    <property type="match status" value="1"/>
</dbReference>
<dbReference type="EMBL" id="JABELX010000028">
    <property type="protein sequence ID" value="NNH75832.1"/>
    <property type="molecule type" value="Genomic_DNA"/>
</dbReference>
<evidence type="ECO:0000259" key="2">
    <source>
        <dbReference type="PROSITE" id="PS50994"/>
    </source>
</evidence>
<dbReference type="PROSITE" id="PS50994">
    <property type="entry name" value="INTEGRASE"/>
    <property type="match status" value="1"/>
</dbReference>
<evidence type="ECO:0000313" key="3">
    <source>
        <dbReference type="EMBL" id="NNH75832.1"/>
    </source>
</evidence>
<dbReference type="InterPro" id="IPR001584">
    <property type="entry name" value="Integrase_cat-core"/>
</dbReference>
<dbReference type="Gene3D" id="3.30.420.10">
    <property type="entry name" value="Ribonuclease H-like superfamily/Ribonuclease H"/>
    <property type="match status" value="1"/>
</dbReference>
<dbReference type="GO" id="GO:0015074">
    <property type="term" value="P:DNA integration"/>
    <property type="evidence" value="ECO:0007669"/>
    <property type="project" value="InterPro"/>
</dbReference>
<dbReference type="Proteomes" id="UP000586827">
    <property type="component" value="Unassembled WGS sequence"/>
</dbReference>
<feature type="region of interest" description="Disordered" evidence="1">
    <location>
        <begin position="571"/>
        <end position="637"/>
    </location>
</feature>
<dbReference type="InterPro" id="IPR012337">
    <property type="entry name" value="RNaseH-like_sf"/>
</dbReference>
<evidence type="ECO:0000313" key="4">
    <source>
        <dbReference type="Proteomes" id="UP000586827"/>
    </source>
</evidence>
<dbReference type="AlphaFoldDB" id="A0A849CBB9"/>
<dbReference type="InterPro" id="IPR036397">
    <property type="entry name" value="RNaseH_sf"/>
</dbReference>
<accession>A0A849CBB9</accession>
<sequence>MMALPRLLSDPTLKLIAAARPPLVAEPVLEGIPAEVLERARWWEGHLVEVLTGRRPQSAAPAVIRPEYGPDRTLRQRELAKLSELSADGVSLTLITVQRRRKAYQDHGLLGLVDGRYRPRKSTTGRVDDRVVAMLRRVIESETDASTGTGTRLMRRTESLLTQTYGADAPPMPARSTFYRLAGRLTSGKHTLGSARTRRSLAKQPDGPFATVSVARPGEVVEIDSTPLDVRVVLADGTVDRVELTGLVDVRTRSLAAAVLRPTTKAVDAALLLARALTPEPMRPGWSDALRMSRSVLPHRRLTEIDQRLADAAARPVIAPETIVVDHGKAYLSKTFRSACLSLGINLQPAHPDTPTDKAKIERTLESVGTLFAQHVAGYVGSNVERRGRNAEQQAVWSMLELQELLDEWIVAVWQNRPHEGLRDPVTPDAALTPNEMYSVMVELTGYVPVPLSPGDYIELLPATWRTINSYGIKINNRTYDAMALNPFRRQHSGVEHRKGQWEVHYDPYDVSRVWVRNHHDRGWLTVGWTHLRTAPTPFGESAWQHARAALAARGQDKPTQDQIARAATDLLDRAAQGPGGKDTTSGPSARERRITGRTHATSAPNWPRPDIPQSEPDQHTAPTPAPAQDDSPTTATIIALPVFDARKEAERWPF</sequence>
<feature type="domain" description="Integrase catalytic" evidence="2">
    <location>
        <begin position="213"/>
        <end position="442"/>
    </location>
</feature>
<gene>
    <name evidence="3" type="ORF">HLB23_39285</name>
</gene>
<keyword evidence="4" id="KW-1185">Reference proteome</keyword>
<name>A0A849CBB9_9NOCA</name>
<dbReference type="SUPFAM" id="SSF53098">
    <property type="entry name" value="Ribonuclease H-like"/>
    <property type="match status" value="1"/>
</dbReference>
<dbReference type="RefSeq" id="WP_067529109.1">
    <property type="nucleotide sequence ID" value="NZ_JABELX010000028.1"/>
</dbReference>
<reference evidence="3 4" key="1">
    <citation type="submission" date="2020-05" db="EMBL/GenBank/DDBJ databases">
        <title>MicrobeNet Type strains.</title>
        <authorList>
            <person name="Nicholson A.C."/>
        </authorList>
    </citation>
    <scope>NUCLEOTIDE SEQUENCE [LARGE SCALE GENOMIC DNA]</scope>
    <source>
        <strain evidence="3 4">JCM 3224</strain>
    </source>
</reference>
<proteinExistence type="predicted"/>
<organism evidence="3 4">
    <name type="scientific">Nocardia uniformis</name>
    <dbReference type="NCBI Taxonomy" id="53432"/>
    <lineage>
        <taxon>Bacteria</taxon>
        <taxon>Bacillati</taxon>
        <taxon>Actinomycetota</taxon>
        <taxon>Actinomycetes</taxon>
        <taxon>Mycobacteriales</taxon>
        <taxon>Nocardiaceae</taxon>
        <taxon>Nocardia</taxon>
    </lineage>
</organism>
<dbReference type="InterPro" id="IPR015378">
    <property type="entry name" value="Transposase-like_Mu_C"/>
</dbReference>
<evidence type="ECO:0000256" key="1">
    <source>
        <dbReference type="SAM" id="MobiDB-lite"/>
    </source>
</evidence>
<dbReference type="GO" id="GO:0003676">
    <property type="term" value="F:nucleic acid binding"/>
    <property type="evidence" value="ECO:0007669"/>
    <property type="project" value="InterPro"/>
</dbReference>